<dbReference type="InterPro" id="IPR012348">
    <property type="entry name" value="RNR-like"/>
</dbReference>
<dbReference type="Gene3D" id="1.10.620.20">
    <property type="entry name" value="Ribonucleotide Reductase, subunit A"/>
    <property type="match status" value="1"/>
</dbReference>
<feature type="compositionally biased region" description="Basic and acidic residues" evidence="1">
    <location>
        <begin position="43"/>
        <end position="56"/>
    </location>
</feature>
<evidence type="ECO:0000256" key="1">
    <source>
        <dbReference type="SAM" id="MobiDB-lite"/>
    </source>
</evidence>
<dbReference type="GO" id="GO:0016491">
    <property type="term" value="F:oxidoreductase activity"/>
    <property type="evidence" value="ECO:0007669"/>
    <property type="project" value="InterPro"/>
</dbReference>
<name>A0AAW3PKK1_9BURK</name>
<dbReference type="InterPro" id="IPR007029">
    <property type="entry name" value="YHS_dom"/>
</dbReference>
<dbReference type="SMART" id="SM00746">
    <property type="entry name" value="TRASH"/>
    <property type="match status" value="1"/>
</dbReference>
<evidence type="ECO:0000313" key="4">
    <source>
        <dbReference type="Proteomes" id="UP000063236"/>
    </source>
</evidence>
<organism evidence="3 4">
    <name type="scientific">Burkholderia diffusa</name>
    <dbReference type="NCBI Taxonomy" id="488732"/>
    <lineage>
        <taxon>Bacteria</taxon>
        <taxon>Pseudomonadati</taxon>
        <taxon>Pseudomonadota</taxon>
        <taxon>Betaproteobacteria</taxon>
        <taxon>Burkholderiales</taxon>
        <taxon>Burkholderiaceae</taxon>
        <taxon>Burkholderia</taxon>
        <taxon>Burkholderia cepacia complex</taxon>
    </lineage>
</organism>
<dbReference type="Proteomes" id="UP000063236">
    <property type="component" value="Unassembled WGS sequence"/>
</dbReference>
<feature type="domain" description="TRASH" evidence="2">
    <location>
        <begin position="5"/>
        <end position="43"/>
    </location>
</feature>
<dbReference type="InterPro" id="IPR011017">
    <property type="entry name" value="TRASH_dom"/>
</dbReference>
<protein>
    <recommendedName>
        <fullName evidence="2">TRASH domain-containing protein</fullName>
    </recommendedName>
</protein>
<dbReference type="SUPFAM" id="SSF47240">
    <property type="entry name" value="Ferritin-like"/>
    <property type="match status" value="1"/>
</dbReference>
<dbReference type="EMBL" id="LPJV01000015">
    <property type="protein sequence ID" value="KWF57342.1"/>
    <property type="molecule type" value="Genomic_DNA"/>
</dbReference>
<evidence type="ECO:0000259" key="2">
    <source>
        <dbReference type="SMART" id="SM00746"/>
    </source>
</evidence>
<sequence length="62" mass="6696">MKVTDPVCGMPLDSGKAAANEVREGRTYYFCSTSCHDKFKAAPDRYAGKTGNKEEPDTPVGP</sequence>
<dbReference type="AlphaFoldDB" id="A0AAW3PKK1"/>
<dbReference type="Pfam" id="PF04945">
    <property type="entry name" value="YHS"/>
    <property type="match status" value="1"/>
</dbReference>
<dbReference type="RefSeq" id="WP_060190854.1">
    <property type="nucleotide sequence ID" value="NZ_LPJS01000065.1"/>
</dbReference>
<comment type="caution">
    <text evidence="3">The sequence shown here is derived from an EMBL/GenBank/DDBJ whole genome shotgun (WGS) entry which is preliminary data.</text>
</comment>
<accession>A0AAW3PKK1</accession>
<proteinExistence type="predicted"/>
<gene>
    <name evidence="3" type="ORF">WL88_10685</name>
</gene>
<dbReference type="InterPro" id="IPR009078">
    <property type="entry name" value="Ferritin-like_SF"/>
</dbReference>
<evidence type="ECO:0000313" key="3">
    <source>
        <dbReference type="EMBL" id="KWF57342.1"/>
    </source>
</evidence>
<reference evidence="3 4" key="1">
    <citation type="submission" date="2015-11" db="EMBL/GenBank/DDBJ databases">
        <title>Expanding the genomic diversity of Burkholderia species for the development of highly accurate diagnostics.</title>
        <authorList>
            <person name="Sahl J."/>
            <person name="Keim P."/>
            <person name="Wagner D."/>
        </authorList>
    </citation>
    <scope>NUCLEOTIDE SEQUENCE [LARGE SCALE GENOMIC DNA]</scope>
    <source>
        <strain evidence="3 4">MSMB378WGS</strain>
    </source>
</reference>
<feature type="region of interest" description="Disordered" evidence="1">
    <location>
        <begin position="43"/>
        <end position="62"/>
    </location>
</feature>